<evidence type="ECO:0000256" key="5">
    <source>
        <dbReference type="ARBA" id="ARBA00023002"/>
    </source>
</evidence>
<dbReference type="EMBL" id="JAPEVG010000195">
    <property type="protein sequence ID" value="KAJ8474206.1"/>
    <property type="molecule type" value="Genomic_DNA"/>
</dbReference>
<name>A0AAD7XBV1_9APHY</name>
<reference evidence="9" key="1">
    <citation type="submission" date="2022-11" db="EMBL/GenBank/DDBJ databases">
        <title>Genome Sequence of Cubamyces cubensis.</title>
        <authorList>
            <person name="Buettner E."/>
        </authorList>
    </citation>
    <scope>NUCLEOTIDE SEQUENCE</scope>
    <source>
        <strain evidence="9">MPL-01</strain>
    </source>
</reference>
<dbReference type="SUPFAM" id="SSF51445">
    <property type="entry name" value="(Trans)glycosidases"/>
    <property type="match status" value="1"/>
</dbReference>
<dbReference type="InterPro" id="IPR017853">
    <property type="entry name" value="GH"/>
</dbReference>
<dbReference type="GO" id="GO:0016491">
    <property type="term" value="F:oxidoreductase activity"/>
    <property type="evidence" value="ECO:0007669"/>
    <property type="project" value="UniProtKB-KW"/>
</dbReference>
<comment type="similarity">
    <text evidence="2">Belongs to the glycosyl hydrolase 10 (cellulase F) family.</text>
</comment>
<dbReference type="InterPro" id="IPR001000">
    <property type="entry name" value="GH10_dom"/>
</dbReference>
<dbReference type="Proteomes" id="UP001215151">
    <property type="component" value="Unassembled WGS sequence"/>
</dbReference>
<evidence type="ECO:0000256" key="7">
    <source>
        <dbReference type="ARBA" id="ARBA00023326"/>
    </source>
</evidence>
<dbReference type="PANTHER" id="PTHR43544:SF7">
    <property type="entry name" value="NADB-LER2"/>
    <property type="match status" value="1"/>
</dbReference>
<comment type="similarity">
    <text evidence="1">Belongs to the short-chain dehydrogenases/reductases (SDR) family.</text>
</comment>
<dbReference type="AlphaFoldDB" id="A0AAD7XBV1"/>
<keyword evidence="6" id="KW-0119">Carbohydrate metabolism</keyword>
<gene>
    <name evidence="9" type="ORF">ONZ51_g7360</name>
</gene>
<evidence type="ECO:0000256" key="3">
    <source>
        <dbReference type="ARBA" id="ARBA00022801"/>
    </source>
</evidence>
<dbReference type="InterPro" id="IPR036291">
    <property type="entry name" value="NAD(P)-bd_dom_sf"/>
</dbReference>
<keyword evidence="5" id="KW-0560">Oxidoreductase</keyword>
<dbReference type="Pfam" id="PF00331">
    <property type="entry name" value="Glyco_hydro_10"/>
    <property type="match status" value="1"/>
</dbReference>
<dbReference type="PROSITE" id="PS51760">
    <property type="entry name" value="GH10_2"/>
    <property type="match status" value="1"/>
</dbReference>
<proteinExistence type="inferred from homology"/>
<protein>
    <recommendedName>
        <fullName evidence="8">GH10 domain-containing protein</fullName>
    </recommendedName>
</protein>
<evidence type="ECO:0000256" key="6">
    <source>
        <dbReference type="ARBA" id="ARBA00023277"/>
    </source>
</evidence>
<dbReference type="InterPro" id="IPR002347">
    <property type="entry name" value="SDR_fam"/>
</dbReference>
<dbReference type="GO" id="GO:0005737">
    <property type="term" value="C:cytoplasm"/>
    <property type="evidence" value="ECO:0007669"/>
    <property type="project" value="TreeGrafter"/>
</dbReference>
<accession>A0AAD7XBV1</accession>
<dbReference type="Gene3D" id="3.40.50.720">
    <property type="entry name" value="NAD(P)-binding Rossmann-like Domain"/>
    <property type="match status" value="1"/>
</dbReference>
<evidence type="ECO:0000259" key="8">
    <source>
        <dbReference type="PROSITE" id="PS51760"/>
    </source>
</evidence>
<keyword evidence="3" id="KW-0378">Hydrolase</keyword>
<dbReference type="Pfam" id="PF00106">
    <property type="entry name" value="adh_short"/>
    <property type="match status" value="1"/>
</dbReference>
<dbReference type="GO" id="GO:0031176">
    <property type="term" value="F:endo-1,4-beta-xylanase activity"/>
    <property type="evidence" value="ECO:0007669"/>
    <property type="project" value="UniProtKB-ARBA"/>
</dbReference>
<dbReference type="GO" id="GO:0000272">
    <property type="term" value="P:polysaccharide catabolic process"/>
    <property type="evidence" value="ECO:0007669"/>
    <property type="project" value="UniProtKB-KW"/>
</dbReference>
<evidence type="ECO:0000256" key="1">
    <source>
        <dbReference type="ARBA" id="ARBA00006484"/>
    </source>
</evidence>
<keyword evidence="7" id="KW-0624">Polysaccharide degradation</keyword>
<organism evidence="9 10">
    <name type="scientific">Trametes cubensis</name>
    <dbReference type="NCBI Taxonomy" id="1111947"/>
    <lineage>
        <taxon>Eukaryota</taxon>
        <taxon>Fungi</taxon>
        <taxon>Dikarya</taxon>
        <taxon>Basidiomycota</taxon>
        <taxon>Agaricomycotina</taxon>
        <taxon>Agaricomycetes</taxon>
        <taxon>Polyporales</taxon>
        <taxon>Polyporaceae</taxon>
        <taxon>Trametes</taxon>
    </lineage>
</organism>
<keyword evidence="4" id="KW-0521">NADP</keyword>
<dbReference type="PANTHER" id="PTHR43544">
    <property type="entry name" value="SHORT-CHAIN DEHYDROGENASE/REDUCTASE"/>
    <property type="match status" value="1"/>
</dbReference>
<dbReference type="SMART" id="SM00633">
    <property type="entry name" value="Glyco_10"/>
    <property type="match status" value="1"/>
</dbReference>
<evidence type="ECO:0000313" key="9">
    <source>
        <dbReference type="EMBL" id="KAJ8474206.1"/>
    </source>
</evidence>
<comment type="caution">
    <text evidence="9">The sequence shown here is derived from an EMBL/GenBank/DDBJ whole genome shotgun (WGS) entry which is preliminary data.</text>
</comment>
<dbReference type="Gene3D" id="3.20.20.80">
    <property type="entry name" value="Glycosidases"/>
    <property type="match status" value="1"/>
</dbReference>
<dbReference type="PRINTS" id="PR00081">
    <property type="entry name" value="GDHRDH"/>
</dbReference>
<keyword evidence="10" id="KW-1185">Reference proteome</keyword>
<dbReference type="InterPro" id="IPR051468">
    <property type="entry name" value="Fungal_SecMetab_SDRs"/>
</dbReference>
<evidence type="ECO:0000256" key="2">
    <source>
        <dbReference type="ARBA" id="ARBA00007495"/>
    </source>
</evidence>
<dbReference type="SUPFAM" id="SSF51735">
    <property type="entry name" value="NAD(P)-binding Rossmann-fold domains"/>
    <property type="match status" value="1"/>
</dbReference>
<evidence type="ECO:0000313" key="10">
    <source>
        <dbReference type="Proteomes" id="UP001215151"/>
    </source>
</evidence>
<evidence type="ECO:0000256" key="4">
    <source>
        <dbReference type="ARBA" id="ARBA00022857"/>
    </source>
</evidence>
<sequence length="680" mass="75654">MILFATLLPFAAASVISRSVDRLPTQEDTSTIGLNDAAHYANKLYFGTATNYGEFNDTMYFHLLDDIHMFGQLTPAKAMKWEETEPERSVFTFEQGDQIAALARQSGKYLRGHNCVWYNRLPAWVTNTTWTAPELAEVVQEHCYNIVRHWRGQICALLPVQSASEGLLTIDIQPFNDDGTWRETLWYTTLGTKYIPLALHAASKADPHAKLYINEYNITGTGPKATSMKKLIKDLKLAGVPIDGVGVQAHEVVGKVPNDIRKNLEEFVALGVEVAITELDEMFYTLPPDEAGLQQQRKDFETIVGACAAVERCVGVTVWDFTDKYSWIPGTFPGSGDACPWDDNLQKKPAYYGIVDGFEKKQWERRAVSGTQRALAEVSPHLWAASQRTDELIGPRIHVMRLSQAYYYSSSMDLSVQIERTLRHTPAQPTLPRTSNLHNPDKNNMSDTYTWLITGSSRGIGLEMTKQLLADPSNIVVATCRNPEKATGLLALKDSAKGTLHIIPLDVADEESIRNSYKLVEPLIGDKGLDYLYNNAAINEGFDTAFNFTSDRMLRTIKANLIGPAIIAQTYLPLLEKGKRKVIVNMSSGLASIGLAQGEKCATYSISKTALNMLTYKQKAERPDITAVLVDPGWVKTEMGGEGAVLEPEFSVFNVLRVVTGLTNEDSGKFFRYTGEEIPW</sequence>
<dbReference type="CDD" id="cd05325">
    <property type="entry name" value="carb_red_sniffer_like_SDR_c"/>
    <property type="match status" value="1"/>
</dbReference>
<feature type="domain" description="GH10" evidence="8">
    <location>
        <begin position="28"/>
        <end position="357"/>
    </location>
</feature>